<sequence length="586" mass="66800">MCAKTEEEKLFLPWADIEPHVARWHREGIEYLSKIWPSLSERKAANDTWGDEVESQLVRFDKDSHEVHLVLEQKEVLSCIDSNAPEGTFDPEFAQYMVETSPREPYISTVSSLLEVQGNLEARRAKVNRLLPKNEKLMTLSVFPLLGIESPIDTRNNQHVDSYDNAISDGPYSFAKDNIEARAKRGTSIEVPVYQDVCTTLPKMMELKHILYGPGACGLQATFQCKTLTEARSLHDQFIVLGPIFLALTAATPIYQGVLVDTDARWNQTAAAVDDRPEHEFGRLYPRWSTAPMYLSKQRDIGDSGLNSDLINVLRQDTNFLESHGMDSAMAQYFAYLHLHDPLYLNATRGRHEHVTPEDVHRSICESVWSHVRLKVPEPNAADQGWRVEFRPMEVQFTDFDNAAFLIFLDLVRQVLAWMGPKLDFYMPLELVRENMDRAHARDAVVKQKFWFPGHVVQDTSSGEGVKLNNHGPDIPEWTVDEIINGRTKGDAAFPGLLPLVERYLKEKMGQDSEQLHPYLDLIRRRANGQDVTPAHWMRSFVHCHPTYERDSRISQRACYDMLQEAERMRIHASSGSNSSPGSIGN</sequence>
<gene>
    <name evidence="11" type="ORF">NA57DRAFT_80856</name>
</gene>
<keyword evidence="6 10" id="KW-0547">Nucleotide-binding</keyword>
<comment type="pathway">
    <text evidence="1 10">Sulfur metabolism; glutathione biosynthesis; glutathione from L-cysteine and L-glutamate: step 1/2.</text>
</comment>
<dbReference type="Pfam" id="PF03074">
    <property type="entry name" value="GCS"/>
    <property type="match status" value="1"/>
</dbReference>
<accession>A0A9P4I8S8</accession>
<evidence type="ECO:0000256" key="3">
    <source>
        <dbReference type="ARBA" id="ARBA00012220"/>
    </source>
</evidence>
<dbReference type="GO" id="GO:0006750">
    <property type="term" value="P:glutathione biosynthetic process"/>
    <property type="evidence" value="ECO:0007669"/>
    <property type="project" value="UniProtKB-UniRule"/>
</dbReference>
<evidence type="ECO:0000256" key="2">
    <source>
        <dbReference type="ARBA" id="ARBA00008100"/>
    </source>
</evidence>
<comment type="catalytic activity">
    <reaction evidence="10">
        <text>L-cysteine + L-glutamate + ATP = gamma-L-glutamyl-L-cysteine + ADP + phosphate + H(+)</text>
        <dbReference type="Rhea" id="RHEA:13285"/>
        <dbReference type="ChEBI" id="CHEBI:15378"/>
        <dbReference type="ChEBI" id="CHEBI:29985"/>
        <dbReference type="ChEBI" id="CHEBI:30616"/>
        <dbReference type="ChEBI" id="CHEBI:35235"/>
        <dbReference type="ChEBI" id="CHEBI:43474"/>
        <dbReference type="ChEBI" id="CHEBI:58173"/>
        <dbReference type="ChEBI" id="CHEBI:456216"/>
        <dbReference type="EC" id="6.3.2.2"/>
    </reaction>
</comment>
<dbReference type="SUPFAM" id="SSF55931">
    <property type="entry name" value="Glutamine synthetase/guanido kinase"/>
    <property type="match status" value="1"/>
</dbReference>
<comment type="caution">
    <text evidence="11">The sequence shown here is derived from an EMBL/GenBank/DDBJ whole genome shotgun (WGS) entry which is preliminary data.</text>
</comment>
<comment type="similarity">
    <text evidence="2 10">Belongs to the glutamate--cysteine ligase type 3 family.</text>
</comment>
<keyword evidence="7 10" id="KW-0067">ATP-binding</keyword>
<evidence type="ECO:0000256" key="6">
    <source>
        <dbReference type="ARBA" id="ARBA00022741"/>
    </source>
</evidence>
<dbReference type="GO" id="GO:0005524">
    <property type="term" value="F:ATP binding"/>
    <property type="evidence" value="ECO:0007669"/>
    <property type="project" value="UniProtKB-UniRule"/>
</dbReference>
<dbReference type="PANTHER" id="PTHR11164:SF0">
    <property type="entry name" value="GLUTAMATE--CYSTEINE LIGASE CATALYTIC SUBUNIT"/>
    <property type="match status" value="1"/>
</dbReference>
<name>A0A9P4I8S8_9PEZI</name>
<proteinExistence type="inferred from homology"/>
<evidence type="ECO:0000313" key="11">
    <source>
        <dbReference type="EMBL" id="KAF2093856.1"/>
    </source>
</evidence>
<evidence type="ECO:0000256" key="7">
    <source>
        <dbReference type="ARBA" id="ARBA00022840"/>
    </source>
</evidence>
<evidence type="ECO:0000256" key="8">
    <source>
        <dbReference type="ARBA" id="ARBA00030585"/>
    </source>
</evidence>
<evidence type="ECO:0000256" key="10">
    <source>
        <dbReference type="RuleBase" id="RU367135"/>
    </source>
</evidence>
<keyword evidence="4 10" id="KW-0436">Ligase</keyword>
<evidence type="ECO:0000256" key="5">
    <source>
        <dbReference type="ARBA" id="ARBA00022684"/>
    </source>
</evidence>
<dbReference type="EMBL" id="ML978136">
    <property type="protein sequence ID" value="KAF2093856.1"/>
    <property type="molecule type" value="Genomic_DNA"/>
</dbReference>
<keyword evidence="12" id="KW-1185">Reference proteome</keyword>
<evidence type="ECO:0000313" key="12">
    <source>
        <dbReference type="Proteomes" id="UP000799772"/>
    </source>
</evidence>
<dbReference type="Proteomes" id="UP000799772">
    <property type="component" value="Unassembled WGS sequence"/>
</dbReference>
<evidence type="ECO:0000256" key="4">
    <source>
        <dbReference type="ARBA" id="ARBA00022598"/>
    </source>
</evidence>
<dbReference type="EC" id="6.3.2.2" evidence="3 10"/>
<keyword evidence="5 10" id="KW-0317">Glutathione biosynthesis</keyword>
<evidence type="ECO:0000256" key="1">
    <source>
        <dbReference type="ARBA" id="ARBA00005006"/>
    </source>
</evidence>
<dbReference type="InterPro" id="IPR004308">
    <property type="entry name" value="GCS"/>
</dbReference>
<dbReference type="OrthoDB" id="7939818at2759"/>
<reference evidence="11" key="1">
    <citation type="journal article" date="2020" name="Stud. Mycol.">
        <title>101 Dothideomycetes genomes: a test case for predicting lifestyles and emergence of pathogens.</title>
        <authorList>
            <person name="Haridas S."/>
            <person name="Albert R."/>
            <person name="Binder M."/>
            <person name="Bloem J."/>
            <person name="Labutti K."/>
            <person name="Salamov A."/>
            <person name="Andreopoulos B."/>
            <person name="Baker S."/>
            <person name="Barry K."/>
            <person name="Bills G."/>
            <person name="Bluhm B."/>
            <person name="Cannon C."/>
            <person name="Castanera R."/>
            <person name="Culley D."/>
            <person name="Daum C."/>
            <person name="Ezra D."/>
            <person name="Gonzalez J."/>
            <person name="Henrissat B."/>
            <person name="Kuo A."/>
            <person name="Liang C."/>
            <person name="Lipzen A."/>
            <person name="Lutzoni F."/>
            <person name="Magnuson J."/>
            <person name="Mondo S."/>
            <person name="Nolan M."/>
            <person name="Ohm R."/>
            <person name="Pangilinan J."/>
            <person name="Park H.-J."/>
            <person name="Ramirez L."/>
            <person name="Alfaro M."/>
            <person name="Sun H."/>
            <person name="Tritt A."/>
            <person name="Yoshinaga Y."/>
            <person name="Zwiers L.-H."/>
            <person name="Turgeon B."/>
            <person name="Goodwin S."/>
            <person name="Spatafora J."/>
            <person name="Crous P."/>
            <person name="Grigoriev I."/>
        </authorList>
    </citation>
    <scope>NUCLEOTIDE SEQUENCE</scope>
    <source>
        <strain evidence="11">CBS 133067</strain>
    </source>
</reference>
<protein>
    <recommendedName>
        <fullName evidence="3 10">Glutamate--cysteine ligase</fullName>
        <ecNumber evidence="3 10">6.3.2.2</ecNumber>
    </recommendedName>
    <alternativeName>
        <fullName evidence="9 10">Gamma-ECS</fullName>
    </alternativeName>
    <alternativeName>
        <fullName evidence="8 10">Gamma-glutamylcysteine synthetase</fullName>
    </alternativeName>
</protein>
<dbReference type="Gene3D" id="3.30.590.50">
    <property type="match status" value="2"/>
</dbReference>
<dbReference type="Gene3D" id="1.10.8.960">
    <property type="match status" value="1"/>
</dbReference>
<dbReference type="AlphaFoldDB" id="A0A9P4I8S8"/>
<evidence type="ECO:0000256" key="9">
    <source>
        <dbReference type="ARBA" id="ARBA00032122"/>
    </source>
</evidence>
<dbReference type="PANTHER" id="PTHR11164">
    <property type="entry name" value="GLUTAMATE CYSTEINE LIGASE"/>
    <property type="match status" value="1"/>
</dbReference>
<dbReference type="GO" id="GO:0004357">
    <property type="term" value="F:glutamate-cysteine ligase activity"/>
    <property type="evidence" value="ECO:0007669"/>
    <property type="project" value="UniProtKB-UniRule"/>
</dbReference>
<dbReference type="InterPro" id="IPR014746">
    <property type="entry name" value="Gln_synth/guanido_kin_cat_dom"/>
</dbReference>
<organism evidence="11 12">
    <name type="scientific">Rhizodiscina lignyota</name>
    <dbReference type="NCBI Taxonomy" id="1504668"/>
    <lineage>
        <taxon>Eukaryota</taxon>
        <taxon>Fungi</taxon>
        <taxon>Dikarya</taxon>
        <taxon>Ascomycota</taxon>
        <taxon>Pezizomycotina</taxon>
        <taxon>Dothideomycetes</taxon>
        <taxon>Pleosporomycetidae</taxon>
        <taxon>Aulographales</taxon>
        <taxon>Rhizodiscinaceae</taxon>
        <taxon>Rhizodiscina</taxon>
    </lineage>
</organism>